<feature type="region of interest" description="Disordered" evidence="1">
    <location>
        <begin position="183"/>
        <end position="205"/>
    </location>
</feature>
<accession>A0A8S1M7F2</accession>
<dbReference type="EMBL" id="CAJJDN010000031">
    <property type="protein sequence ID" value="CAD8073823.1"/>
    <property type="molecule type" value="Genomic_DNA"/>
</dbReference>
<dbReference type="AlphaFoldDB" id="A0A8S1M7F2"/>
<sequence>MTEELQDYRKNLQEAKYEIFKVLLSKNNQWLSIREIEDLLKQRPDYGNIHVKIRDAIEDSMSYDKTKDDYKIVCNKQSIMNTNNTTGKYRLKTENIENKEQLEEYLKDKKSILYVNHIWFESCYPQMKQDIITLESEAKLLIYEGRDDKKTYIYTNTSFTNFQEKLQFKRDERIMRMIQEARTSNTETVASNQHSRSTQIQRQESVRRNTAVQNYWITELQQDLQRK</sequence>
<evidence type="ECO:0000256" key="1">
    <source>
        <dbReference type="SAM" id="MobiDB-lite"/>
    </source>
</evidence>
<organism evidence="2 3">
    <name type="scientific">Paramecium sonneborni</name>
    <dbReference type="NCBI Taxonomy" id="65129"/>
    <lineage>
        <taxon>Eukaryota</taxon>
        <taxon>Sar</taxon>
        <taxon>Alveolata</taxon>
        <taxon>Ciliophora</taxon>
        <taxon>Intramacronucleata</taxon>
        <taxon>Oligohymenophorea</taxon>
        <taxon>Peniculida</taxon>
        <taxon>Parameciidae</taxon>
        <taxon>Paramecium</taxon>
    </lineage>
</organism>
<gene>
    <name evidence="2" type="ORF">PSON_ATCC_30995.1.T0310154</name>
</gene>
<reference evidence="2" key="1">
    <citation type="submission" date="2021-01" db="EMBL/GenBank/DDBJ databases">
        <authorList>
            <consortium name="Genoscope - CEA"/>
            <person name="William W."/>
        </authorList>
    </citation>
    <scope>NUCLEOTIDE SEQUENCE</scope>
</reference>
<comment type="caution">
    <text evidence="2">The sequence shown here is derived from an EMBL/GenBank/DDBJ whole genome shotgun (WGS) entry which is preliminary data.</text>
</comment>
<evidence type="ECO:0000313" key="2">
    <source>
        <dbReference type="EMBL" id="CAD8073823.1"/>
    </source>
</evidence>
<keyword evidence="3" id="KW-1185">Reference proteome</keyword>
<name>A0A8S1M7F2_9CILI</name>
<evidence type="ECO:0000313" key="3">
    <source>
        <dbReference type="Proteomes" id="UP000692954"/>
    </source>
</evidence>
<protein>
    <submittedName>
        <fullName evidence="2">Uncharacterized protein</fullName>
    </submittedName>
</protein>
<proteinExistence type="predicted"/>
<dbReference type="OrthoDB" id="286899at2759"/>
<dbReference type="Proteomes" id="UP000692954">
    <property type="component" value="Unassembled WGS sequence"/>
</dbReference>